<keyword evidence="2" id="KW-1185">Reference proteome</keyword>
<reference evidence="1 2" key="1">
    <citation type="submission" date="2021-06" db="EMBL/GenBank/DDBJ databases">
        <title>Caerostris extrusa draft genome.</title>
        <authorList>
            <person name="Kono N."/>
            <person name="Arakawa K."/>
        </authorList>
    </citation>
    <scope>NUCLEOTIDE SEQUENCE [LARGE SCALE GENOMIC DNA]</scope>
</reference>
<name>A0AAV4R1C0_CAEEX</name>
<evidence type="ECO:0000313" key="2">
    <source>
        <dbReference type="Proteomes" id="UP001054945"/>
    </source>
</evidence>
<sequence>MVAAAARGTNHPDGKYEKRKWINRRDLGHFHPFQDAILQTFVSPGTFIIADFHRCLYFYEVETNVCSPHRRKKKNHLGCLWKRCVGWLMRRNVT</sequence>
<dbReference type="EMBL" id="BPLR01007080">
    <property type="protein sequence ID" value="GIY14409.1"/>
    <property type="molecule type" value="Genomic_DNA"/>
</dbReference>
<gene>
    <name evidence="1" type="ORF">CEXT_267331</name>
</gene>
<evidence type="ECO:0000313" key="1">
    <source>
        <dbReference type="EMBL" id="GIY14409.1"/>
    </source>
</evidence>
<dbReference type="Proteomes" id="UP001054945">
    <property type="component" value="Unassembled WGS sequence"/>
</dbReference>
<proteinExistence type="predicted"/>
<organism evidence="1 2">
    <name type="scientific">Caerostris extrusa</name>
    <name type="common">Bark spider</name>
    <name type="synonym">Caerostris bankana</name>
    <dbReference type="NCBI Taxonomy" id="172846"/>
    <lineage>
        <taxon>Eukaryota</taxon>
        <taxon>Metazoa</taxon>
        <taxon>Ecdysozoa</taxon>
        <taxon>Arthropoda</taxon>
        <taxon>Chelicerata</taxon>
        <taxon>Arachnida</taxon>
        <taxon>Araneae</taxon>
        <taxon>Araneomorphae</taxon>
        <taxon>Entelegynae</taxon>
        <taxon>Araneoidea</taxon>
        <taxon>Araneidae</taxon>
        <taxon>Caerostris</taxon>
    </lineage>
</organism>
<accession>A0AAV4R1C0</accession>
<protein>
    <submittedName>
        <fullName evidence="1">Uncharacterized protein</fullName>
    </submittedName>
</protein>
<dbReference type="AlphaFoldDB" id="A0AAV4R1C0"/>
<comment type="caution">
    <text evidence="1">The sequence shown here is derived from an EMBL/GenBank/DDBJ whole genome shotgun (WGS) entry which is preliminary data.</text>
</comment>